<dbReference type="OrthoDB" id="2079904at2"/>
<dbReference type="STRING" id="1137799.GZ78_27640"/>
<dbReference type="SUPFAM" id="SSF51695">
    <property type="entry name" value="PLC-like phosphodiesterases"/>
    <property type="match status" value="1"/>
</dbReference>
<dbReference type="GO" id="GO:0006629">
    <property type="term" value="P:lipid metabolic process"/>
    <property type="evidence" value="ECO:0007669"/>
    <property type="project" value="InterPro"/>
</dbReference>
<reference evidence="1 2" key="1">
    <citation type="submission" date="2014-06" db="EMBL/GenBank/DDBJ databases">
        <title>Whole Genome Sequences of Three Symbiotic Endozoicomonas Bacteria.</title>
        <authorList>
            <person name="Neave M.J."/>
            <person name="Apprill A."/>
            <person name="Voolstra C.R."/>
        </authorList>
    </citation>
    <scope>NUCLEOTIDE SEQUENCE [LARGE SCALE GENOMIC DNA]</scope>
    <source>
        <strain evidence="1 2">DSM 25634</strain>
    </source>
</reference>
<dbReference type="PANTHER" id="PTHR13593:SF113">
    <property type="entry name" value="SI:DKEY-266F7.9"/>
    <property type="match status" value="1"/>
</dbReference>
<organism evidence="1 2">
    <name type="scientific">Endozoicomonas numazuensis</name>
    <dbReference type="NCBI Taxonomy" id="1137799"/>
    <lineage>
        <taxon>Bacteria</taxon>
        <taxon>Pseudomonadati</taxon>
        <taxon>Pseudomonadota</taxon>
        <taxon>Gammaproteobacteria</taxon>
        <taxon>Oceanospirillales</taxon>
        <taxon>Endozoicomonadaceae</taxon>
        <taxon>Endozoicomonas</taxon>
    </lineage>
</organism>
<sequence length="445" mass="50148">MRRVLTGVFLCIFIVNSHGAQRGEFCVENNLYGVFYAVVNYISIGLTVEKNGRTVFPESGEPHELGWGSTWCRPVNQGEELVIHEASYWGSWSSKKTFSTSLLNAIDIRLEQAGRYDENYGINLVSRPADTQGIPDSSRWMTDLYTNQSTPLNQICMLGTHNAGSYAISLLSARDPDMDKPIKEIFDKVGVLLALPIKEVMKWWGITQSMTVYNQLLSGARYLDIRARKINGKLVTAHGLEGASMASVVADLKRFLDERPGEIVIFHVHDSHGMTRADEEELFALMEANFSGRLAPESLSPSTAISEFQNNGYQVVFVSGFWSRGFPNWSKWSAISNPWHDQNKPYPLLDEVAGEIKRRSNSQFHVAQLILTAAESDFKTMLLPGWPQNLRQLVATIRYPSGQFQYINNSAQLSGRRANIILQDFPEDGDLYNACMKENIRRLSF</sequence>
<dbReference type="EMBL" id="JOKH01000010">
    <property type="protein sequence ID" value="KEQ12212.1"/>
    <property type="molecule type" value="Genomic_DNA"/>
</dbReference>
<dbReference type="Gene3D" id="3.20.20.190">
    <property type="entry name" value="Phosphatidylinositol (PI) phosphodiesterase"/>
    <property type="match status" value="1"/>
</dbReference>
<dbReference type="InterPro" id="IPR051057">
    <property type="entry name" value="PI-PLC_domain"/>
</dbReference>
<dbReference type="InterPro" id="IPR017946">
    <property type="entry name" value="PLC-like_Pdiesterase_TIM-brl"/>
</dbReference>
<dbReference type="AlphaFoldDB" id="A0A081N189"/>
<keyword evidence="2" id="KW-1185">Reference proteome</keyword>
<dbReference type="RefSeq" id="WP_034842721.1">
    <property type="nucleotide sequence ID" value="NZ_JOKH01000010.1"/>
</dbReference>
<evidence type="ECO:0008006" key="3">
    <source>
        <dbReference type="Google" id="ProtNLM"/>
    </source>
</evidence>
<protein>
    <recommendedName>
        <fullName evidence="3">Phosphatidylinositol diacylglycerol-lyase</fullName>
    </recommendedName>
</protein>
<dbReference type="eggNOG" id="ENOG5032ZUZ">
    <property type="taxonomic scope" value="Bacteria"/>
</dbReference>
<name>A0A081N189_9GAMM</name>
<accession>A0A081N189</accession>
<evidence type="ECO:0000313" key="2">
    <source>
        <dbReference type="Proteomes" id="UP000028073"/>
    </source>
</evidence>
<dbReference type="Proteomes" id="UP000028073">
    <property type="component" value="Unassembled WGS sequence"/>
</dbReference>
<comment type="caution">
    <text evidence="1">The sequence shown here is derived from an EMBL/GenBank/DDBJ whole genome shotgun (WGS) entry which is preliminary data.</text>
</comment>
<dbReference type="GO" id="GO:0008081">
    <property type="term" value="F:phosphoric diester hydrolase activity"/>
    <property type="evidence" value="ECO:0007669"/>
    <property type="project" value="InterPro"/>
</dbReference>
<evidence type="ECO:0000313" key="1">
    <source>
        <dbReference type="EMBL" id="KEQ12212.1"/>
    </source>
</evidence>
<gene>
    <name evidence="1" type="ORF">GZ78_27640</name>
</gene>
<dbReference type="CDD" id="cd08587">
    <property type="entry name" value="PI-PLCXDc_like"/>
    <property type="match status" value="1"/>
</dbReference>
<dbReference type="PANTHER" id="PTHR13593">
    <property type="match status" value="1"/>
</dbReference>
<proteinExistence type="predicted"/>